<sequence length="71" mass="8025">MIKLLGLYILAAILVILVDRKVMREIPGINRWLAYILLAGGFGIWAYCLQFGHVVYGSVLAGHYLEKFVPF</sequence>
<proteinExistence type="predicted"/>
<dbReference type="EMBL" id="MRTP01000005">
    <property type="protein sequence ID" value="OMF52980.1"/>
    <property type="molecule type" value="Genomic_DNA"/>
</dbReference>
<dbReference type="STRING" id="297318.BK138_18845"/>
<evidence type="ECO:0000313" key="1">
    <source>
        <dbReference type="EMBL" id="OMF52980.1"/>
    </source>
</evidence>
<protein>
    <submittedName>
        <fullName evidence="1">Uncharacterized protein</fullName>
    </submittedName>
</protein>
<gene>
    <name evidence="1" type="ORF">BK138_18845</name>
</gene>
<accession>A0A1R1EMF9</accession>
<keyword evidence="2" id="KW-1185">Reference proteome</keyword>
<dbReference type="AlphaFoldDB" id="A0A1R1EMF9"/>
<dbReference type="Proteomes" id="UP000187172">
    <property type="component" value="Unassembled WGS sequence"/>
</dbReference>
<dbReference type="RefSeq" id="WP_076171857.1">
    <property type="nucleotide sequence ID" value="NZ_MRTP01000005.1"/>
</dbReference>
<evidence type="ECO:0000313" key="2">
    <source>
        <dbReference type="Proteomes" id="UP000187172"/>
    </source>
</evidence>
<name>A0A1R1EMF9_9BACL</name>
<organism evidence="1 2">
    <name type="scientific">Paenibacillus rhizosphaerae</name>
    <dbReference type="NCBI Taxonomy" id="297318"/>
    <lineage>
        <taxon>Bacteria</taxon>
        <taxon>Bacillati</taxon>
        <taxon>Bacillota</taxon>
        <taxon>Bacilli</taxon>
        <taxon>Bacillales</taxon>
        <taxon>Paenibacillaceae</taxon>
        <taxon>Paenibacillus</taxon>
    </lineage>
</organism>
<reference evidence="1 2" key="1">
    <citation type="submission" date="2016-11" db="EMBL/GenBank/DDBJ databases">
        <title>Paenibacillus species isolates.</title>
        <authorList>
            <person name="Beno S.M."/>
        </authorList>
    </citation>
    <scope>NUCLEOTIDE SEQUENCE [LARGE SCALE GENOMIC DNA]</scope>
    <source>
        <strain evidence="1 2">FSL R5-0378</strain>
    </source>
</reference>
<comment type="caution">
    <text evidence="1">The sequence shown here is derived from an EMBL/GenBank/DDBJ whole genome shotgun (WGS) entry which is preliminary data.</text>
</comment>